<feature type="domain" description="Conserved virulence factor B third S1" evidence="5">
    <location>
        <begin position="153"/>
        <end position="227"/>
    </location>
</feature>
<evidence type="ECO:0000259" key="3">
    <source>
        <dbReference type="Pfam" id="PF17783"/>
    </source>
</evidence>
<sequence length="310" mass="34956">MKMNGDTKMENELSGLLGRIIGGEVTDENDKQYFVSVDGRAFRLDKREIQKPLKIGSHFKGYAYENENHKLQITREAPKIQVDHYGFGEVVKGQHGLGVFVNIGLLNKDIVVSLDDLPEMPALWPQKGDRLFMGIKTDKKGRMWGDLADENLFRAIAQPAKKGLNNKDIHVTAYRLKLAGTMVISDDYNLGFINPTERDQEPRLGQQLDARVIGTYPDGTLKLSLRPRAYEAIDDDSKMVLATLQHAPEGKIAFTDKSDPDDIKAYFGISKGQFKRAVGHLMKARLAIQHDGYLWLENNDDTKDDHNTKD</sequence>
<feature type="domain" description="Conserved virulence factor B-like winged helix" evidence="3">
    <location>
        <begin position="239"/>
        <end position="296"/>
    </location>
</feature>
<dbReference type="PATRIC" id="fig|1423733.4.peg.425"/>
<name>A0A0R2BM09_SECCO</name>
<evidence type="ECO:0000313" key="7">
    <source>
        <dbReference type="Proteomes" id="UP000051845"/>
    </source>
</evidence>
<comment type="caution">
    <text evidence="6">The sequence shown here is derived from an EMBL/GenBank/DDBJ whole genome shotgun (WGS) entry which is preliminary data.</text>
</comment>
<dbReference type="AlphaFoldDB" id="A0A0R2BM09"/>
<dbReference type="PIRSF" id="PIRSF012524">
    <property type="entry name" value="YitL_S1"/>
    <property type="match status" value="1"/>
</dbReference>
<dbReference type="EMBL" id="AYYR01000013">
    <property type="protein sequence ID" value="KRM77161.1"/>
    <property type="molecule type" value="Genomic_DNA"/>
</dbReference>
<dbReference type="Pfam" id="PF21191">
    <property type="entry name" value="CvfB_1st"/>
    <property type="match status" value="1"/>
</dbReference>
<dbReference type="Gene3D" id="2.40.50.330">
    <property type="match status" value="1"/>
</dbReference>
<dbReference type="Proteomes" id="UP000051845">
    <property type="component" value="Unassembled WGS sequence"/>
</dbReference>
<dbReference type="InterPro" id="IPR048587">
    <property type="entry name" value="CvfB_S1_3rd"/>
</dbReference>
<dbReference type="PANTHER" id="PTHR37296">
    <property type="entry name" value="CONSERVED VIRULENCE FACTOR B"/>
    <property type="match status" value="1"/>
</dbReference>
<evidence type="ECO:0000313" key="6">
    <source>
        <dbReference type="EMBL" id="KRM77161.1"/>
    </source>
</evidence>
<reference evidence="6 7" key="1">
    <citation type="journal article" date="2015" name="Genome Announc.">
        <title>Expanding the biotechnology potential of lactobacilli through comparative genomics of 213 strains and associated genera.</title>
        <authorList>
            <person name="Sun Z."/>
            <person name="Harris H.M."/>
            <person name="McCann A."/>
            <person name="Guo C."/>
            <person name="Argimon S."/>
            <person name="Zhang W."/>
            <person name="Yang X."/>
            <person name="Jeffery I.B."/>
            <person name="Cooney J.C."/>
            <person name="Kagawa T.F."/>
            <person name="Liu W."/>
            <person name="Song Y."/>
            <person name="Salvetti E."/>
            <person name="Wrobel A."/>
            <person name="Rasinkangas P."/>
            <person name="Parkhill J."/>
            <person name="Rea M.C."/>
            <person name="O'Sullivan O."/>
            <person name="Ritari J."/>
            <person name="Douillard F.P."/>
            <person name="Paul Ross R."/>
            <person name="Yang R."/>
            <person name="Briner A.E."/>
            <person name="Felis G.E."/>
            <person name="de Vos W.M."/>
            <person name="Barrangou R."/>
            <person name="Klaenhammer T.R."/>
            <person name="Caufield P.W."/>
            <person name="Cui Y."/>
            <person name="Zhang H."/>
            <person name="O'Toole P.W."/>
        </authorList>
    </citation>
    <scope>NUCLEOTIDE SEQUENCE [LARGE SCALE GENOMIC DNA]</scope>
    <source>
        <strain evidence="6 7">DSM 20515</strain>
    </source>
</reference>
<dbReference type="InterPro" id="IPR039566">
    <property type="entry name" value="CvfB_S1_st"/>
</dbReference>
<gene>
    <name evidence="6" type="ORF">FC82_GL000403</name>
</gene>
<dbReference type="Gene3D" id="2.40.50.140">
    <property type="entry name" value="Nucleic acid-binding proteins"/>
    <property type="match status" value="2"/>
</dbReference>
<dbReference type="InterPro" id="IPR036388">
    <property type="entry name" value="WH-like_DNA-bd_sf"/>
</dbReference>
<comment type="similarity">
    <text evidence="1">Belongs to the CvfB family.</text>
</comment>
<dbReference type="InterPro" id="IPR048588">
    <property type="entry name" value="CvfB_S1_2nd"/>
</dbReference>
<dbReference type="Pfam" id="PF21543">
    <property type="entry name" value="CvfB_2nd"/>
    <property type="match status" value="1"/>
</dbReference>
<organism evidence="6 7">
    <name type="scientific">Secundilactobacillus collinoides DSM 20515 = JCM 1123</name>
    <dbReference type="NCBI Taxonomy" id="1423733"/>
    <lineage>
        <taxon>Bacteria</taxon>
        <taxon>Bacillati</taxon>
        <taxon>Bacillota</taxon>
        <taxon>Bacilli</taxon>
        <taxon>Lactobacillales</taxon>
        <taxon>Lactobacillaceae</taxon>
        <taxon>Secundilactobacillus</taxon>
    </lineage>
</organism>
<dbReference type="PANTHER" id="PTHR37296:SF1">
    <property type="entry name" value="CONSERVED VIRULENCE FACTOR B"/>
    <property type="match status" value="1"/>
</dbReference>
<feature type="domain" description="Conserved virulence factor B first S1" evidence="2">
    <location>
        <begin position="17"/>
        <end position="74"/>
    </location>
</feature>
<protein>
    <submittedName>
        <fullName evidence="6">RNA-binding protein</fullName>
    </submittedName>
</protein>
<dbReference type="InterPro" id="IPR014464">
    <property type="entry name" value="CvfB_fam"/>
</dbReference>
<evidence type="ECO:0000256" key="1">
    <source>
        <dbReference type="PIRNR" id="PIRNR012524"/>
    </source>
</evidence>
<evidence type="ECO:0000259" key="2">
    <source>
        <dbReference type="Pfam" id="PF13509"/>
    </source>
</evidence>
<dbReference type="STRING" id="33960.TY91_07175"/>
<accession>A0A0R2BM09</accession>
<evidence type="ECO:0000259" key="4">
    <source>
        <dbReference type="Pfam" id="PF21191"/>
    </source>
</evidence>
<dbReference type="Pfam" id="PF13509">
    <property type="entry name" value="S1_2"/>
    <property type="match status" value="1"/>
</dbReference>
<feature type="domain" description="Conserved virulence factor B second S1" evidence="4">
    <location>
        <begin position="85"/>
        <end position="145"/>
    </location>
</feature>
<dbReference type="Gene3D" id="1.10.10.10">
    <property type="entry name" value="Winged helix-like DNA-binding domain superfamily/Winged helix DNA-binding domain"/>
    <property type="match status" value="1"/>
</dbReference>
<dbReference type="InterPro" id="IPR040764">
    <property type="entry name" value="CvfB_WH"/>
</dbReference>
<evidence type="ECO:0000259" key="5">
    <source>
        <dbReference type="Pfam" id="PF21543"/>
    </source>
</evidence>
<dbReference type="Pfam" id="PF17783">
    <property type="entry name" value="WHD_CvfB"/>
    <property type="match status" value="1"/>
</dbReference>
<proteinExistence type="inferred from homology"/>
<dbReference type="InterPro" id="IPR012340">
    <property type="entry name" value="NA-bd_OB-fold"/>
</dbReference>